<dbReference type="AlphaFoldDB" id="G0W8A2"/>
<dbReference type="Proteomes" id="UP000000689">
    <property type="component" value="Chromosome 3"/>
</dbReference>
<dbReference type="eggNOG" id="KOG0017">
    <property type="taxonomic scope" value="Eukaryota"/>
</dbReference>
<evidence type="ECO:0000256" key="13">
    <source>
        <dbReference type="ARBA" id="ARBA00022918"/>
    </source>
</evidence>
<dbReference type="Pfam" id="PF00665">
    <property type="entry name" value="rve"/>
    <property type="match status" value="1"/>
</dbReference>
<dbReference type="InterPro" id="IPR012337">
    <property type="entry name" value="RNaseH-like_sf"/>
</dbReference>
<dbReference type="OMA" id="INEESTW"/>
<keyword evidence="12" id="KW-0694">RNA-binding</keyword>
<dbReference type="CDD" id="cd09274">
    <property type="entry name" value="RNase_HI_RT_Ty3"/>
    <property type="match status" value="1"/>
</dbReference>
<dbReference type="GO" id="GO:0004523">
    <property type="term" value="F:RNA-DNA hybrid ribonuclease activity"/>
    <property type="evidence" value="ECO:0007669"/>
    <property type="project" value="UniProtKB-EC"/>
</dbReference>
<dbReference type="Gene3D" id="3.30.70.270">
    <property type="match status" value="2"/>
</dbReference>
<accession>G0W8A2</accession>
<dbReference type="RefSeq" id="XP_003669256.1">
    <property type="nucleotide sequence ID" value="XM_003669208.1"/>
</dbReference>
<comment type="catalytic activity">
    <reaction evidence="1">
        <text>Endonucleolytic cleavage to 5'-phosphomonoester.</text>
        <dbReference type="EC" id="3.1.26.4"/>
    </reaction>
</comment>
<dbReference type="CDD" id="cd00303">
    <property type="entry name" value="retropepsin_like"/>
    <property type="match status" value="1"/>
</dbReference>
<evidence type="ECO:0000259" key="17">
    <source>
        <dbReference type="PROSITE" id="PS50878"/>
    </source>
</evidence>
<dbReference type="Pfam" id="PF17917">
    <property type="entry name" value="RT_RNaseH"/>
    <property type="match status" value="1"/>
</dbReference>
<dbReference type="GO" id="GO:0005737">
    <property type="term" value="C:cytoplasm"/>
    <property type="evidence" value="ECO:0007669"/>
    <property type="project" value="UniProtKB-SubCell"/>
</dbReference>
<feature type="domain" description="Integrase catalytic" evidence="18">
    <location>
        <begin position="882"/>
        <end position="1054"/>
    </location>
</feature>
<keyword evidence="8" id="KW-0548">Nucleotidyltransferase</keyword>
<comment type="subcellular location">
    <subcellularLocation>
        <location evidence="3">Cytoplasm</location>
    </subcellularLocation>
    <subcellularLocation>
        <location evidence="2">Nucleus</location>
    </subcellularLocation>
</comment>
<proteinExistence type="predicted"/>
<evidence type="ECO:0000256" key="1">
    <source>
        <dbReference type="ARBA" id="ARBA00000077"/>
    </source>
</evidence>
<feature type="domain" description="Reverse transcriptase" evidence="17">
    <location>
        <begin position="324"/>
        <end position="501"/>
    </location>
</feature>
<keyword evidence="20" id="KW-1185">Reference proteome</keyword>
<evidence type="ECO:0000313" key="20">
    <source>
        <dbReference type="Proteomes" id="UP000000689"/>
    </source>
</evidence>
<keyword evidence="10" id="KW-0255">Endonuclease</keyword>
<dbReference type="Gene3D" id="3.10.10.10">
    <property type="entry name" value="HIV Type 1 Reverse Transcriptase, subunit A, domain 1"/>
    <property type="match status" value="1"/>
</dbReference>
<dbReference type="GO" id="GO:0006508">
    <property type="term" value="P:proteolysis"/>
    <property type="evidence" value="ECO:0007669"/>
    <property type="project" value="UniProtKB-KW"/>
</dbReference>
<dbReference type="GeneID" id="11494758"/>
<dbReference type="Gene3D" id="2.40.70.10">
    <property type="entry name" value="Acid Proteases"/>
    <property type="match status" value="1"/>
</dbReference>
<dbReference type="PROSITE" id="PS50994">
    <property type="entry name" value="INTEGRASE"/>
    <property type="match status" value="1"/>
</dbReference>
<dbReference type="STRING" id="1071378.G0W8A2"/>
<evidence type="ECO:0000256" key="15">
    <source>
        <dbReference type="ARBA" id="ARBA00025590"/>
    </source>
</evidence>
<evidence type="ECO:0000256" key="4">
    <source>
        <dbReference type="ARBA" id="ARBA00012493"/>
    </source>
</evidence>
<dbReference type="KEGG" id="ndi:NDAI_0C03530"/>
<evidence type="ECO:0000256" key="14">
    <source>
        <dbReference type="ARBA" id="ARBA00023242"/>
    </source>
</evidence>
<dbReference type="GO" id="GO:0003964">
    <property type="term" value="F:RNA-directed DNA polymerase activity"/>
    <property type="evidence" value="ECO:0007669"/>
    <property type="project" value="UniProtKB-KW"/>
</dbReference>
<dbReference type="InterPro" id="IPR043502">
    <property type="entry name" value="DNA/RNA_pol_sf"/>
</dbReference>
<dbReference type="SUPFAM" id="SSF56672">
    <property type="entry name" value="DNA/RNA polymerases"/>
    <property type="match status" value="1"/>
</dbReference>
<dbReference type="Gene3D" id="1.10.340.70">
    <property type="match status" value="1"/>
</dbReference>
<keyword evidence="9" id="KW-0540">Nuclease</keyword>
<dbReference type="PANTHER" id="PTHR37984:SF5">
    <property type="entry name" value="PROTEIN NYNRIN-LIKE"/>
    <property type="match status" value="1"/>
</dbReference>
<sequence>MTFVETVMNMVIIRNNARNPMRGLCKANEELEATVAIPECSSNDDLLVCNLESHTREDPLLTCNLESHEKEDPRVTTTKINPPVEDVCIVNIGTKSRTLEALIDTGSPTHFIRSDVVTKLDLKTSQVPFRRVKGLVSDAITTCNTACRLDFRLENREFDICAYVTDIIKNDVLIGYPFVKRHPSLMESIHKNIDNVKFNNRPVSDPGRMNYEDVTYGKDPIDDICNIETDENWIDIQRDASDVIIVEVTEVTNKDESKFDTIPEELQVKYRGIVRNDLPPRQRDHKHVSHSIELKEGSRLPRRSPYRLTPKKQKEVDEIIKDLLDKGFIVPSKSSYSSPIVLVTKHDGSYRLCVDYRELNKVTVKDPFPLPHVDELLGKVGSASVFTTLDLHSGYHQIPMNPTDMDKTAFVTPTGKYEYTVMPFGLVNAPSTFARYMADLFRDLEFVNVYLDDILIFSNDLESHWKHIDVVLSRLDQEKLIAKKKKCHFAQSEVQFLGYIIGRNKIKPVQEKCEAINRFPVPKTIKEAQRFVGMINYYRKFIKDCSRKVRPLVDFISRNVPWGDLQDDAFATLKRDLMSEPLLVPFKRDAEYRLTTDASMDGLGAVLEEVADNKVLGVVSYYSKSLNETQRRYPPGELELMAIIEGLEHFKYMLHGKHFVLRTDHISLLSIQNQKEPARRVQRWLDTLSEFDFSLAYLPGPKNVVADAISRAKLENKEVSNEPVNDYKEILTVATADTLHTLDPESWTTDWRTDPWGAAVLKSLDDKFDHEIPTEQVNEFTRYLKKFERTPEYLKHFKWTNDVLYYEDRICVPHIRRPLVMETYHDHKWFGGHFGEHDTFKKISEIYFWPNCYKTVQDYVKSCIQCQVMKAHRPRSQGLHKPLSVPSGRWLDISMDFLTGIPTTLAGWDMIMVVIDRFTKRAHFVACKKVNGSTGVFDALFRFVFSLHGFPRTIVSDRDIRFTSNAYRELTDRLGIKLLMSTSNHPQTDGQTERVNRTLNQLLRMYCSNDQSCWDKLLPHVEYVYNSTYQRVLCMSPFEADLGYKPNEPRMNRDYIINARHLTSAEYARDIDALTLRIKDQLEENQLRQEYDANKNRTPVNYKIGDYVLLHRDAYFTGGQYRKIQAIYLGPFQVVGVGTNCCELDLPSMRKLHRMINVTWLKPYVERTNMYPKWKPRAKIERLQRLEEITSIIGYSLNDKIYYCKMKDVDPRLTVEYPEEELRNLSKPRLDSLLRNFNQLETEEEKPVEWARVGCLKVWGRRM</sequence>
<name>G0W8A2_NAUDC</name>
<dbReference type="HOGENOM" id="CLU_000384_38_1_1"/>
<dbReference type="InterPro" id="IPR043128">
    <property type="entry name" value="Rev_trsase/Diguanyl_cyclase"/>
</dbReference>
<dbReference type="Gene3D" id="3.30.420.10">
    <property type="entry name" value="Ribonuclease H-like superfamily/Ribonuclease H"/>
    <property type="match status" value="1"/>
</dbReference>
<dbReference type="EMBL" id="HE580269">
    <property type="protein sequence ID" value="CCD24013.1"/>
    <property type="molecule type" value="Genomic_DNA"/>
</dbReference>
<keyword evidence="14" id="KW-0539">Nucleus</keyword>
<keyword evidence="7" id="KW-0808">Transferase</keyword>
<dbReference type="InterPro" id="IPR021109">
    <property type="entry name" value="Peptidase_aspartic_dom_sf"/>
</dbReference>
<evidence type="ECO:0000313" key="19">
    <source>
        <dbReference type="EMBL" id="CCD24013.1"/>
    </source>
</evidence>
<dbReference type="FunFam" id="3.30.70.270:FF:000020">
    <property type="entry name" value="Transposon Tf2-6 polyprotein-like Protein"/>
    <property type="match status" value="1"/>
</dbReference>
<keyword evidence="13" id="KW-0695">RNA-directed DNA polymerase</keyword>
<comment type="function">
    <text evidence="15">Reverse transcriptase/ribonuclease H (RT) is a multifunctional enzyme that catalyzes the conversion of the retro-elements RNA genome into dsDNA within the VLP. The enzyme displays a DNA polymerase activity that can copy either DNA or RNA templates, and a ribonuclease H (RNase H) activity that cleaves the RNA strand of RNA-DNA heteroduplexes during plus-strand synthesis and hydrolyzes RNA primers. The conversion leads to a linear dsDNA copy of the retrotransposon that includes long terminal repeats (LTRs) at both ends.</text>
</comment>
<dbReference type="GO" id="GO:0003723">
    <property type="term" value="F:RNA binding"/>
    <property type="evidence" value="ECO:0007669"/>
    <property type="project" value="UniProtKB-KW"/>
</dbReference>
<evidence type="ECO:0000256" key="10">
    <source>
        <dbReference type="ARBA" id="ARBA00022759"/>
    </source>
</evidence>
<evidence type="ECO:0000256" key="3">
    <source>
        <dbReference type="ARBA" id="ARBA00004496"/>
    </source>
</evidence>
<protein>
    <recommendedName>
        <fullName evidence="4">RNA-directed DNA polymerase</fullName>
        <ecNumber evidence="4">2.7.7.49</ecNumber>
    </recommendedName>
</protein>
<dbReference type="Pfam" id="PF12384">
    <property type="entry name" value="Peptidase_A2B"/>
    <property type="match status" value="1"/>
</dbReference>
<dbReference type="InterPro" id="IPR050951">
    <property type="entry name" value="Retrovirus_Pol_polyprotein"/>
</dbReference>
<organism evidence="19 20">
    <name type="scientific">Naumovozyma dairenensis (strain ATCC 10597 / BCRC 20456 / CBS 421 / NBRC 0211 / NRRL Y-12639)</name>
    <name type="common">Saccharomyces dairenensis</name>
    <dbReference type="NCBI Taxonomy" id="1071378"/>
    <lineage>
        <taxon>Eukaryota</taxon>
        <taxon>Fungi</taxon>
        <taxon>Dikarya</taxon>
        <taxon>Ascomycota</taxon>
        <taxon>Saccharomycotina</taxon>
        <taxon>Saccharomycetes</taxon>
        <taxon>Saccharomycetales</taxon>
        <taxon>Saccharomycetaceae</taxon>
        <taxon>Naumovozyma</taxon>
    </lineage>
</organism>
<evidence type="ECO:0000256" key="9">
    <source>
        <dbReference type="ARBA" id="ARBA00022722"/>
    </source>
</evidence>
<dbReference type="SUPFAM" id="SSF53098">
    <property type="entry name" value="Ribonuclease H-like"/>
    <property type="match status" value="1"/>
</dbReference>
<dbReference type="PROSITE" id="PS50878">
    <property type="entry name" value="RT_POL"/>
    <property type="match status" value="1"/>
</dbReference>
<gene>
    <name evidence="19" type="primary">NDAI0C03530</name>
    <name evidence="19" type="ordered locus">NDAI_0C03530</name>
</gene>
<evidence type="ECO:0000256" key="7">
    <source>
        <dbReference type="ARBA" id="ARBA00022679"/>
    </source>
</evidence>
<dbReference type="GO" id="GO:0005634">
    <property type="term" value="C:nucleus"/>
    <property type="evidence" value="ECO:0007669"/>
    <property type="project" value="UniProtKB-SubCell"/>
</dbReference>
<dbReference type="InterPro" id="IPR001584">
    <property type="entry name" value="Integrase_cat-core"/>
</dbReference>
<dbReference type="Pfam" id="PF17921">
    <property type="entry name" value="Integrase_H2C2"/>
    <property type="match status" value="1"/>
</dbReference>
<dbReference type="CDD" id="cd01647">
    <property type="entry name" value="RT_LTR"/>
    <property type="match status" value="1"/>
</dbReference>
<keyword evidence="6" id="KW-0645">Protease</keyword>
<comment type="function">
    <text evidence="16">Integrase (IN) targets the VLP to the nucleus, where a subparticle preintegration complex (PIC) containing at least integrase and the newly synthesized dsDNA copy of the retrotransposon must transit the nuclear membrane. Once in the nucleus, integrase performs the integration of the dsDNA into the host genome.</text>
</comment>
<dbReference type="InterPro" id="IPR041373">
    <property type="entry name" value="RT_RNaseH"/>
</dbReference>
<evidence type="ECO:0000256" key="6">
    <source>
        <dbReference type="ARBA" id="ARBA00022670"/>
    </source>
</evidence>
<evidence type="ECO:0000256" key="2">
    <source>
        <dbReference type="ARBA" id="ARBA00004123"/>
    </source>
</evidence>
<keyword evidence="5" id="KW-0963">Cytoplasm</keyword>
<dbReference type="Pfam" id="PF00078">
    <property type="entry name" value="RVT_1"/>
    <property type="match status" value="1"/>
</dbReference>
<evidence type="ECO:0000256" key="12">
    <source>
        <dbReference type="ARBA" id="ARBA00022884"/>
    </source>
</evidence>
<dbReference type="EC" id="2.7.7.49" evidence="4"/>
<dbReference type="FunFam" id="3.10.10.10:FF:000007">
    <property type="entry name" value="Retrovirus-related Pol polyprotein from transposon 17.6-like Protein"/>
    <property type="match status" value="1"/>
</dbReference>
<dbReference type="PANTHER" id="PTHR37984">
    <property type="entry name" value="PROTEIN CBG26694"/>
    <property type="match status" value="1"/>
</dbReference>
<evidence type="ECO:0000256" key="8">
    <source>
        <dbReference type="ARBA" id="ARBA00022695"/>
    </source>
</evidence>
<evidence type="ECO:0000256" key="16">
    <source>
        <dbReference type="ARBA" id="ARBA00025615"/>
    </source>
</evidence>
<dbReference type="GO" id="GO:0015074">
    <property type="term" value="P:DNA integration"/>
    <property type="evidence" value="ECO:0007669"/>
    <property type="project" value="InterPro"/>
</dbReference>
<dbReference type="InterPro" id="IPR036397">
    <property type="entry name" value="RNaseH_sf"/>
</dbReference>
<evidence type="ECO:0000259" key="18">
    <source>
        <dbReference type="PROSITE" id="PS50994"/>
    </source>
</evidence>
<reference evidence="19 20" key="1">
    <citation type="journal article" date="2011" name="Proc. Natl. Acad. Sci. U.S.A.">
        <title>Evolutionary erosion of yeast sex chromosomes by mating-type switching accidents.</title>
        <authorList>
            <person name="Gordon J.L."/>
            <person name="Armisen D."/>
            <person name="Proux-Wera E."/>
            <person name="Oheigeartaigh S.S."/>
            <person name="Byrne K.P."/>
            <person name="Wolfe K.H."/>
        </authorList>
    </citation>
    <scope>NUCLEOTIDE SEQUENCE [LARGE SCALE GENOMIC DNA]</scope>
    <source>
        <strain evidence="20">ATCC 10597 / BCRC 20456 / CBS 421 / NBRC 0211 / NRRL Y-12639</strain>
    </source>
</reference>
<keyword evidence="11" id="KW-0378">Hydrolase</keyword>
<dbReference type="InterPro" id="IPR000477">
    <property type="entry name" value="RT_dom"/>
</dbReference>
<dbReference type="InterPro" id="IPR041588">
    <property type="entry name" value="Integrase_H2C2"/>
</dbReference>
<dbReference type="InterPro" id="IPR024650">
    <property type="entry name" value="Peptidase_A2B"/>
</dbReference>
<evidence type="ECO:0000256" key="5">
    <source>
        <dbReference type="ARBA" id="ARBA00022490"/>
    </source>
</evidence>
<dbReference type="OrthoDB" id="4488294at2759"/>
<dbReference type="GO" id="GO:0008233">
    <property type="term" value="F:peptidase activity"/>
    <property type="evidence" value="ECO:0007669"/>
    <property type="project" value="UniProtKB-KW"/>
</dbReference>
<evidence type="ECO:0000256" key="11">
    <source>
        <dbReference type="ARBA" id="ARBA00022801"/>
    </source>
</evidence>